<dbReference type="EMBL" id="UINC01046396">
    <property type="protein sequence ID" value="SVB54356.1"/>
    <property type="molecule type" value="Genomic_DNA"/>
</dbReference>
<reference evidence="1" key="1">
    <citation type="submission" date="2018-05" db="EMBL/GenBank/DDBJ databases">
        <authorList>
            <person name="Lanie J.A."/>
            <person name="Ng W.-L."/>
            <person name="Kazmierczak K.M."/>
            <person name="Andrzejewski T.M."/>
            <person name="Davidsen T.M."/>
            <person name="Wayne K.J."/>
            <person name="Tettelin H."/>
            <person name="Glass J.I."/>
            <person name="Rusch D."/>
            <person name="Podicherti R."/>
            <person name="Tsui H.-C.T."/>
            <person name="Winkler M.E."/>
        </authorList>
    </citation>
    <scope>NUCLEOTIDE SEQUENCE</scope>
</reference>
<evidence type="ECO:0000313" key="1">
    <source>
        <dbReference type="EMBL" id="SVB54356.1"/>
    </source>
</evidence>
<gene>
    <name evidence="1" type="ORF">METZ01_LOCUS207210</name>
</gene>
<proteinExistence type="predicted"/>
<accession>A0A382EUA4</accession>
<dbReference type="AlphaFoldDB" id="A0A382EUA4"/>
<feature type="non-terminal residue" evidence="1">
    <location>
        <position position="40"/>
    </location>
</feature>
<feature type="non-terminal residue" evidence="1">
    <location>
        <position position="1"/>
    </location>
</feature>
<sequence length="40" mass="3895">VALGYPGFQDAFVGHGGMQGGKGKSGENKCKAITGIEAGG</sequence>
<protein>
    <submittedName>
        <fullName evidence="1">Uncharacterized protein</fullName>
    </submittedName>
</protein>
<name>A0A382EUA4_9ZZZZ</name>
<organism evidence="1">
    <name type="scientific">marine metagenome</name>
    <dbReference type="NCBI Taxonomy" id="408172"/>
    <lineage>
        <taxon>unclassified sequences</taxon>
        <taxon>metagenomes</taxon>
        <taxon>ecological metagenomes</taxon>
    </lineage>
</organism>